<keyword evidence="7" id="KW-0802">TPR repeat</keyword>
<dbReference type="SMART" id="SM00028">
    <property type="entry name" value="TPR"/>
    <property type="match status" value="6"/>
</dbReference>
<dbReference type="SMART" id="SM00044">
    <property type="entry name" value="CYCc"/>
    <property type="match status" value="1"/>
</dbReference>
<dbReference type="AlphaFoldDB" id="A0A918R5M3"/>
<keyword evidence="11" id="KW-1185">Reference proteome</keyword>
<proteinExistence type="inferred from homology"/>
<dbReference type="GO" id="GO:0004016">
    <property type="term" value="F:adenylate cyclase activity"/>
    <property type="evidence" value="ECO:0007669"/>
    <property type="project" value="UniProtKB-ARBA"/>
</dbReference>
<feature type="repeat" description="TPR" evidence="7">
    <location>
        <begin position="125"/>
        <end position="158"/>
    </location>
</feature>
<dbReference type="PROSITE" id="PS50125">
    <property type="entry name" value="GUANYLATE_CYCLASE_2"/>
    <property type="match status" value="1"/>
</dbReference>
<keyword evidence="2" id="KW-0812">Transmembrane</keyword>
<reference evidence="10" key="1">
    <citation type="journal article" date="2014" name="Int. J. Syst. Evol. Microbiol.">
        <title>Complete genome sequence of Corynebacterium casei LMG S-19264T (=DSM 44701T), isolated from a smear-ripened cheese.</title>
        <authorList>
            <consortium name="US DOE Joint Genome Institute (JGI-PGF)"/>
            <person name="Walter F."/>
            <person name="Albersmeier A."/>
            <person name="Kalinowski J."/>
            <person name="Ruckert C."/>
        </authorList>
    </citation>
    <scope>NUCLEOTIDE SEQUENCE</scope>
    <source>
        <strain evidence="10">KCTC 12710</strain>
    </source>
</reference>
<dbReference type="GO" id="GO:0000166">
    <property type="term" value="F:nucleotide binding"/>
    <property type="evidence" value="ECO:0007669"/>
    <property type="project" value="UniProtKB-KW"/>
</dbReference>
<dbReference type="Gene3D" id="3.30.70.1230">
    <property type="entry name" value="Nucleotide cyclase"/>
    <property type="match status" value="1"/>
</dbReference>
<protein>
    <recommendedName>
        <fullName evidence="9">Guanylate cyclase domain-containing protein</fullName>
    </recommendedName>
</protein>
<keyword evidence="5" id="KW-0472">Membrane</keyword>
<dbReference type="InterPro" id="IPR018297">
    <property type="entry name" value="A/G_cyclase_CS"/>
</dbReference>
<feature type="domain" description="Guanylate cyclase" evidence="9">
    <location>
        <begin position="472"/>
        <end position="602"/>
    </location>
</feature>
<dbReference type="GO" id="GO:0016020">
    <property type="term" value="C:membrane"/>
    <property type="evidence" value="ECO:0007669"/>
    <property type="project" value="UniProtKB-SubCell"/>
</dbReference>
<dbReference type="InterPro" id="IPR011990">
    <property type="entry name" value="TPR-like_helical_dom_sf"/>
</dbReference>
<dbReference type="GO" id="GO:0009190">
    <property type="term" value="P:cyclic nucleotide biosynthetic process"/>
    <property type="evidence" value="ECO:0007669"/>
    <property type="project" value="InterPro"/>
</dbReference>
<evidence type="ECO:0000313" key="10">
    <source>
        <dbReference type="EMBL" id="GGZ86999.1"/>
    </source>
</evidence>
<dbReference type="SUPFAM" id="SSF55073">
    <property type="entry name" value="Nucleotide cyclase"/>
    <property type="match status" value="1"/>
</dbReference>
<evidence type="ECO:0000259" key="9">
    <source>
        <dbReference type="PROSITE" id="PS50125"/>
    </source>
</evidence>
<keyword evidence="4" id="KW-1133">Transmembrane helix</keyword>
<organism evidence="10 11">
    <name type="scientific">Algibacter mikhailovii</name>
    <dbReference type="NCBI Taxonomy" id="425498"/>
    <lineage>
        <taxon>Bacteria</taxon>
        <taxon>Pseudomonadati</taxon>
        <taxon>Bacteroidota</taxon>
        <taxon>Flavobacteriia</taxon>
        <taxon>Flavobacteriales</taxon>
        <taxon>Flavobacteriaceae</taxon>
        <taxon>Algibacter</taxon>
    </lineage>
</organism>
<accession>A0A918R5M3</accession>
<dbReference type="Pfam" id="PF13181">
    <property type="entry name" value="TPR_8"/>
    <property type="match status" value="2"/>
</dbReference>
<dbReference type="InterPro" id="IPR001054">
    <property type="entry name" value="A/G_cyclase"/>
</dbReference>
<dbReference type="Proteomes" id="UP000636004">
    <property type="component" value="Unassembled WGS sequence"/>
</dbReference>
<dbReference type="EMBL" id="BMWZ01000006">
    <property type="protein sequence ID" value="GGZ86999.1"/>
    <property type="molecule type" value="Genomic_DNA"/>
</dbReference>
<reference evidence="10" key="2">
    <citation type="submission" date="2020-09" db="EMBL/GenBank/DDBJ databases">
        <authorList>
            <person name="Sun Q."/>
            <person name="Kim S."/>
        </authorList>
    </citation>
    <scope>NUCLEOTIDE SEQUENCE</scope>
    <source>
        <strain evidence="10">KCTC 12710</strain>
    </source>
</reference>
<dbReference type="PROSITE" id="PS00452">
    <property type="entry name" value="GUANYLATE_CYCLASE_1"/>
    <property type="match status" value="1"/>
</dbReference>
<dbReference type="Gene3D" id="1.25.40.10">
    <property type="entry name" value="Tetratricopeptide repeat domain"/>
    <property type="match status" value="2"/>
</dbReference>
<dbReference type="InterPro" id="IPR050401">
    <property type="entry name" value="Cyclic_nucleotide_synthase"/>
</dbReference>
<gene>
    <name evidence="10" type="ORF">GCM10007028_26420</name>
</gene>
<dbReference type="InterPro" id="IPR019734">
    <property type="entry name" value="TPR_rpt"/>
</dbReference>
<dbReference type="SUPFAM" id="SSF48452">
    <property type="entry name" value="TPR-like"/>
    <property type="match status" value="2"/>
</dbReference>
<evidence type="ECO:0000256" key="2">
    <source>
        <dbReference type="ARBA" id="ARBA00022692"/>
    </source>
</evidence>
<keyword evidence="6 8" id="KW-0456">Lyase</keyword>
<dbReference type="Pfam" id="PF13424">
    <property type="entry name" value="TPR_12"/>
    <property type="match status" value="2"/>
</dbReference>
<feature type="repeat" description="TPR" evidence="7">
    <location>
        <begin position="284"/>
        <end position="317"/>
    </location>
</feature>
<evidence type="ECO:0000313" key="11">
    <source>
        <dbReference type="Proteomes" id="UP000636004"/>
    </source>
</evidence>
<dbReference type="InterPro" id="IPR029787">
    <property type="entry name" value="Nucleotide_cyclase"/>
</dbReference>
<evidence type="ECO:0000256" key="8">
    <source>
        <dbReference type="RuleBase" id="RU000405"/>
    </source>
</evidence>
<evidence type="ECO:0000256" key="5">
    <source>
        <dbReference type="ARBA" id="ARBA00023136"/>
    </source>
</evidence>
<keyword evidence="3" id="KW-0547">Nucleotide-binding</keyword>
<dbReference type="PANTHER" id="PTHR11920">
    <property type="entry name" value="GUANYLYL CYCLASE"/>
    <property type="match status" value="1"/>
</dbReference>
<dbReference type="CDD" id="cd07302">
    <property type="entry name" value="CHD"/>
    <property type="match status" value="1"/>
</dbReference>
<evidence type="ECO:0000256" key="7">
    <source>
        <dbReference type="PROSITE-ProRule" id="PRU00339"/>
    </source>
</evidence>
<dbReference type="GO" id="GO:0035556">
    <property type="term" value="P:intracellular signal transduction"/>
    <property type="evidence" value="ECO:0007669"/>
    <property type="project" value="InterPro"/>
</dbReference>
<comment type="similarity">
    <text evidence="8">Belongs to the adenylyl cyclase class-4/guanylyl cyclase family.</text>
</comment>
<evidence type="ECO:0000256" key="4">
    <source>
        <dbReference type="ARBA" id="ARBA00022989"/>
    </source>
</evidence>
<dbReference type="PROSITE" id="PS50005">
    <property type="entry name" value="TPR"/>
    <property type="match status" value="2"/>
</dbReference>
<evidence type="ECO:0000256" key="1">
    <source>
        <dbReference type="ARBA" id="ARBA00004370"/>
    </source>
</evidence>
<dbReference type="PANTHER" id="PTHR11920:SF335">
    <property type="entry name" value="GUANYLATE CYCLASE"/>
    <property type="match status" value="1"/>
</dbReference>
<sequence>MTLINRFIPYFFILLFCVLNTYGQNDQSILELKHLASQQANDSTKVNLYLEIASKLYASEPDSSMVYSRKAIDLATDIEFQKGLAYAHKNMGLAYYMKGEFLDVLRHWETSLSIFEEINDENGVSNLLSNLGAVYQTKGDDPTALDYFIRSAKIAEEIQDSLRLGTVYLNIGGVYSNEEMTYDDAFESFEKSKIIFSNMNYDDGVGAVAINMADLLLKSNRQEEALPHLNEALEAYTRSGSNLSYTYNLFGKAYLELKQYDMAKGYQIKAIDAADRNDAKLEKTKALISLGEIFIAQKSYSQAIAYIKKGLKITEITGVNRDKKNAYEALVKAYSGIEDYENAFNYQQLVTSISEIIKDESYEETLGVMRLQFDLENKQREILLLNADNELKQTQIESTTASKRLLYALAALLLAMVGGVFSRYRFIQKSNLRIAEERNKSENILLNILPKETAEELKEHGSIKAKFFKEVTVLFTDFKEFSVVAEGISPEHLVKNLDYFFKKFDDITEKHNLEKIKTIGDAYMCAGGLPTENSTHAEDTVFAALEILEFVKETKKNPPKGIYPFEVRIGINTGPVVAGVVGTKKFQYDLWGNTVNIAARMESNSEPGKINVSEYTYQLLKDRHRFKYRGVIKAKNDKLLKMYYAEEKADDIIS</sequence>
<dbReference type="Pfam" id="PF00211">
    <property type="entry name" value="Guanylate_cyc"/>
    <property type="match status" value="1"/>
</dbReference>
<name>A0A918R5M3_9FLAO</name>
<evidence type="ECO:0000256" key="6">
    <source>
        <dbReference type="ARBA" id="ARBA00023239"/>
    </source>
</evidence>
<comment type="subcellular location">
    <subcellularLocation>
        <location evidence="1">Membrane</location>
    </subcellularLocation>
</comment>
<comment type="caution">
    <text evidence="10">The sequence shown here is derived from an EMBL/GenBank/DDBJ whole genome shotgun (WGS) entry which is preliminary data.</text>
</comment>
<evidence type="ECO:0000256" key="3">
    <source>
        <dbReference type="ARBA" id="ARBA00022741"/>
    </source>
</evidence>